<dbReference type="GO" id="GO:0008483">
    <property type="term" value="F:transaminase activity"/>
    <property type="evidence" value="ECO:0007669"/>
    <property type="project" value="UniProtKB-KW"/>
</dbReference>
<dbReference type="Gene3D" id="3.90.1150.10">
    <property type="entry name" value="Aspartate Aminotransferase, domain 1"/>
    <property type="match status" value="1"/>
</dbReference>
<name>A0ABS5NL73_TSUPA</name>
<dbReference type="Gene3D" id="3.40.640.10">
    <property type="entry name" value="Type I PLP-dependent aspartate aminotransferase-like (Major domain)"/>
    <property type="match status" value="1"/>
</dbReference>
<evidence type="ECO:0000256" key="4">
    <source>
        <dbReference type="ARBA" id="ARBA00022898"/>
    </source>
</evidence>
<dbReference type="Proteomes" id="UP000676853">
    <property type="component" value="Unassembled WGS sequence"/>
</dbReference>
<dbReference type="InterPro" id="IPR015421">
    <property type="entry name" value="PyrdxlP-dep_Trfase_major"/>
</dbReference>
<dbReference type="InterPro" id="IPR051326">
    <property type="entry name" value="Kynurenine-oxoglutarate_AT"/>
</dbReference>
<dbReference type="InterPro" id="IPR015422">
    <property type="entry name" value="PyrdxlP-dep_Trfase_small"/>
</dbReference>
<feature type="non-terminal residue" evidence="6">
    <location>
        <position position="336"/>
    </location>
</feature>
<evidence type="ECO:0000313" key="6">
    <source>
        <dbReference type="EMBL" id="MBS4104392.1"/>
    </source>
</evidence>
<dbReference type="RefSeq" id="WP_212555426.1">
    <property type="nucleotide sequence ID" value="NZ_JAGXOE010000168.1"/>
</dbReference>
<evidence type="ECO:0000256" key="2">
    <source>
        <dbReference type="ARBA" id="ARBA00022576"/>
    </source>
</evidence>
<dbReference type="PANTHER" id="PTHR43807">
    <property type="entry name" value="FI04487P"/>
    <property type="match status" value="1"/>
</dbReference>
<proteinExistence type="predicted"/>
<reference evidence="6 7" key="1">
    <citation type="submission" date="2021-04" db="EMBL/GenBank/DDBJ databases">
        <title>Whole genome sequence analysis of a thiophenic sulfur metabolizing bacteria.</title>
        <authorList>
            <person name="Akhtar N."/>
            <person name="Akram J."/>
            <person name="Aslam A."/>
        </authorList>
    </citation>
    <scope>NUCLEOTIDE SEQUENCE [LARGE SCALE GENOMIC DNA]</scope>
    <source>
        <strain evidence="6 7">3OW</strain>
    </source>
</reference>
<keyword evidence="3" id="KW-0808">Transferase</keyword>
<dbReference type="InterPro" id="IPR015424">
    <property type="entry name" value="PyrdxlP-dep_Trfase"/>
</dbReference>
<evidence type="ECO:0000259" key="5">
    <source>
        <dbReference type="Pfam" id="PF00155"/>
    </source>
</evidence>
<organism evidence="6 7">
    <name type="scientific">Tsukamurella paurometabola</name>
    <name type="common">Corynebacterium paurometabolum</name>
    <dbReference type="NCBI Taxonomy" id="2061"/>
    <lineage>
        <taxon>Bacteria</taxon>
        <taxon>Bacillati</taxon>
        <taxon>Actinomycetota</taxon>
        <taxon>Actinomycetes</taxon>
        <taxon>Mycobacteriales</taxon>
        <taxon>Tsukamurellaceae</taxon>
        <taxon>Tsukamurella</taxon>
    </lineage>
</organism>
<dbReference type="Pfam" id="PF00155">
    <property type="entry name" value="Aminotran_1_2"/>
    <property type="match status" value="1"/>
</dbReference>
<protein>
    <submittedName>
        <fullName evidence="6">Aminotransferase class I/II-fold pyridoxal phosphate-dependent enzyme</fullName>
    </submittedName>
</protein>
<keyword evidence="7" id="KW-1185">Reference proteome</keyword>
<keyword evidence="4" id="KW-0663">Pyridoxal phosphate</keyword>
<gene>
    <name evidence="6" type="ORF">KFZ73_24585</name>
</gene>
<comment type="caution">
    <text evidence="6">The sequence shown here is derived from an EMBL/GenBank/DDBJ whole genome shotgun (WGS) entry which is preliminary data.</text>
</comment>
<keyword evidence="2 6" id="KW-0032">Aminotransferase</keyword>
<comment type="cofactor">
    <cofactor evidence="1">
        <name>pyridoxal 5'-phosphate</name>
        <dbReference type="ChEBI" id="CHEBI:597326"/>
    </cofactor>
</comment>
<evidence type="ECO:0000256" key="1">
    <source>
        <dbReference type="ARBA" id="ARBA00001933"/>
    </source>
</evidence>
<dbReference type="PANTHER" id="PTHR43807:SF20">
    <property type="entry name" value="FI04487P"/>
    <property type="match status" value="1"/>
</dbReference>
<dbReference type="CDD" id="cd00609">
    <property type="entry name" value="AAT_like"/>
    <property type="match status" value="1"/>
</dbReference>
<dbReference type="InterPro" id="IPR004839">
    <property type="entry name" value="Aminotransferase_I/II_large"/>
</dbReference>
<evidence type="ECO:0000313" key="7">
    <source>
        <dbReference type="Proteomes" id="UP000676853"/>
    </source>
</evidence>
<evidence type="ECO:0000256" key="3">
    <source>
        <dbReference type="ARBA" id="ARBA00022679"/>
    </source>
</evidence>
<accession>A0ABS5NL73</accession>
<sequence>MRTVGRLQPFTSTIFAEISALAAETGAVNLGQGFPDTDGPAGMLQAAKDAIDGGLNQYPPGDGLPELRRAVSAQVEREYGLRYDPDGEVLVTVGASEGIAAAVLGLVEPGREVILIEPFYDSYAATVAMAGAHRVVVPLVEDGGRYVLDPELLRGAVTERTAAIIVNSPHNPTGTVLSDADLQLIADVCVERDLLCFTDEVYEYLLFDGRVHRPLAAFDGMRDRTVRISGAAKTFNVTGWKVGWITAPRELADACRSAKQWLTFTGATPLQRAVAHALDTESSWLEKLAPALQDNRDLLSEALRDTGFTVHPSEGTYFVVADARGLGFEDAGALCR</sequence>
<dbReference type="SUPFAM" id="SSF53383">
    <property type="entry name" value="PLP-dependent transferases"/>
    <property type="match status" value="1"/>
</dbReference>
<dbReference type="EMBL" id="JAGXOE010000168">
    <property type="protein sequence ID" value="MBS4104392.1"/>
    <property type="molecule type" value="Genomic_DNA"/>
</dbReference>
<feature type="domain" description="Aminotransferase class I/classII large" evidence="5">
    <location>
        <begin position="28"/>
        <end position="325"/>
    </location>
</feature>